<comment type="caution">
    <text evidence="5">The sequence shown here is derived from an EMBL/GenBank/DDBJ whole genome shotgun (WGS) entry which is preliminary data.</text>
</comment>
<gene>
    <name evidence="5" type="ORF">AB4876_10730</name>
</gene>
<dbReference type="Pfam" id="PF00440">
    <property type="entry name" value="TetR_N"/>
    <property type="match status" value="1"/>
</dbReference>
<dbReference type="InterPro" id="IPR009057">
    <property type="entry name" value="Homeodomain-like_sf"/>
</dbReference>
<dbReference type="PROSITE" id="PS50977">
    <property type="entry name" value="HTH_TETR_2"/>
    <property type="match status" value="1"/>
</dbReference>
<keyword evidence="6" id="KW-1185">Reference proteome</keyword>
<accession>A0ABV3U8C7</accession>
<dbReference type="Proteomes" id="UP001557485">
    <property type="component" value="Unassembled WGS sequence"/>
</dbReference>
<dbReference type="InterPro" id="IPR050109">
    <property type="entry name" value="HTH-type_TetR-like_transc_reg"/>
</dbReference>
<dbReference type="RefSeq" id="WP_368381658.1">
    <property type="nucleotide sequence ID" value="NZ_JBFRYA010000008.1"/>
</dbReference>
<feature type="region of interest" description="Disordered" evidence="3">
    <location>
        <begin position="1"/>
        <end position="23"/>
    </location>
</feature>
<protein>
    <submittedName>
        <fullName evidence="5">TetR/AcrR family transcriptional regulator</fullName>
    </submittedName>
</protein>
<feature type="compositionally biased region" description="Polar residues" evidence="3">
    <location>
        <begin position="1"/>
        <end position="16"/>
    </location>
</feature>
<name>A0ABV3U8C7_9GAMM</name>
<keyword evidence="1 2" id="KW-0238">DNA-binding</keyword>
<proteinExistence type="predicted"/>
<dbReference type="InterPro" id="IPR001647">
    <property type="entry name" value="HTH_TetR"/>
</dbReference>
<evidence type="ECO:0000256" key="2">
    <source>
        <dbReference type="PROSITE-ProRule" id="PRU00335"/>
    </source>
</evidence>
<evidence type="ECO:0000313" key="5">
    <source>
        <dbReference type="EMBL" id="MEX1669388.1"/>
    </source>
</evidence>
<evidence type="ECO:0000256" key="3">
    <source>
        <dbReference type="SAM" id="MobiDB-lite"/>
    </source>
</evidence>
<dbReference type="EMBL" id="JBFRYA010000008">
    <property type="protein sequence ID" value="MEX1669388.1"/>
    <property type="molecule type" value="Genomic_DNA"/>
</dbReference>
<feature type="DNA-binding region" description="H-T-H motif" evidence="2">
    <location>
        <begin position="51"/>
        <end position="70"/>
    </location>
</feature>
<reference evidence="5 6" key="1">
    <citation type="journal article" date="2011" name="Int. J. Syst. Evol. Microbiol.">
        <title>Zhongshania antarctica gen. nov., sp. nov. and Zhongshania guokunii sp. nov., gammaproteobacteria respectively isolated from coastal attached (fast) ice and surface seawater of the Antarctic.</title>
        <authorList>
            <person name="Li H.J."/>
            <person name="Zhang X.Y."/>
            <person name="Chen C.X."/>
            <person name="Zhang Y.J."/>
            <person name="Gao Z.M."/>
            <person name="Yu Y."/>
            <person name="Chen X.L."/>
            <person name="Chen B."/>
            <person name="Zhang Y.Z."/>
        </authorList>
    </citation>
    <scope>NUCLEOTIDE SEQUENCE [LARGE SCALE GENOMIC DNA]</scope>
    <source>
        <strain evidence="5 6">ZS6-22T</strain>
    </source>
</reference>
<evidence type="ECO:0000256" key="1">
    <source>
        <dbReference type="ARBA" id="ARBA00023125"/>
    </source>
</evidence>
<dbReference type="PANTHER" id="PTHR30055">
    <property type="entry name" value="HTH-TYPE TRANSCRIPTIONAL REGULATOR RUTR"/>
    <property type="match status" value="1"/>
</dbReference>
<dbReference type="Gene3D" id="1.10.357.10">
    <property type="entry name" value="Tetracycline Repressor, domain 2"/>
    <property type="match status" value="1"/>
</dbReference>
<feature type="domain" description="HTH tetR-type" evidence="4">
    <location>
        <begin position="28"/>
        <end position="88"/>
    </location>
</feature>
<evidence type="ECO:0000313" key="6">
    <source>
        <dbReference type="Proteomes" id="UP001557485"/>
    </source>
</evidence>
<dbReference type="PANTHER" id="PTHR30055:SF226">
    <property type="entry name" value="HTH-TYPE TRANSCRIPTIONAL REGULATOR PKSA"/>
    <property type="match status" value="1"/>
</dbReference>
<sequence length="225" mass="24958">MENKSQNTQQDKQTGRTYGGESAEERLARQRRQFMDAGLELFGTVGYRATTVRMLCKQAGLTDRYFYKTFSDTEDLLAAVYTESLDQIQSGVIAAINASASQQPAGDLIEAGLEAFFRAFENARMARVCWLEVLGVSPRIDTLYTSRIQQFADLLLDLGKSMLPDWRLSETETRITGIALIGAISQSALHWLLEDYCSSRASLISANGRLIRGLIATLPRDGGDQ</sequence>
<organism evidence="5 6">
    <name type="scientific">Zhongshania guokunii</name>
    <dbReference type="NCBI Taxonomy" id="641783"/>
    <lineage>
        <taxon>Bacteria</taxon>
        <taxon>Pseudomonadati</taxon>
        <taxon>Pseudomonadota</taxon>
        <taxon>Gammaproteobacteria</taxon>
        <taxon>Cellvibrionales</taxon>
        <taxon>Spongiibacteraceae</taxon>
        <taxon>Zhongshania</taxon>
    </lineage>
</organism>
<dbReference type="SUPFAM" id="SSF46689">
    <property type="entry name" value="Homeodomain-like"/>
    <property type="match status" value="1"/>
</dbReference>
<evidence type="ECO:0000259" key="4">
    <source>
        <dbReference type="PROSITE" id="PS50977"/>
    </source>
</evidence>